<accession>A0ACB8Y189</accession>
<proteinExistence type="predicted"/>
<comment type="caution">
    <text evidence="1">The sequence shown here is derived from an EMBL/GenBank/DDBJ whole genome shotgun (WGS) entry which is preliminary data.</text>
</comment>
<organism evidence="1 2">
    <name type="scientific">Smallanthus sonchifolius</name>
    <dbReference type="NCBI Taxonomy" id="185202"/>
    <lineage>
        <taxon>Eukaryota</taxon>
        <taxon>Viridiplantae</taxon>
        <taxon>Streptophyta</taxon>
        <taxon>Embryophyta</taxon>
        <taxon>Tracheophyta</taxon>
        <taxon>Spermatophyta</taxon>
        <taxon>Magnoliopsida</taxon>
        <taxon>eudicotyledons</taxon>
        <taxon>Gunneridae</taxon>
        <taxon>Pentapetalae</taxon>
        <taxon>asterids</taxon>
        <taxon>campanulids</taxon>
        <taxon>Asterales</taxon>
        <taxon>Asteraceae</taxon>
        <taxon>Asteroideae</taxon>
        <taxon>Heliantheae alliance</taxon>
        <taxon>Millerieae</taxon>
        <taxon>Smallanthus</taxon>
    </lineage>
</organism>
<gene>
    <name evidence="1" type="ORF">L1987_86741</name>
</gene>
<reference evidence="2" key="1">
    <citation type="journal article" date="2022" name="Mol. Ecol. Resour.">
        <title>The genomes of chicory, endive, great burdock and yacon provide insights into Asteraceae palaeo-polyploidization history and plant inulin production.</title>
        <authorList>
            <person name="Fan W."/>
            <person name="Wang S."/>
            <person name="Wang H."/>
            <person name="Wang A."/>
            <person name="Jiang F."/>
            <person name="Liu H."/>
            <person name="Zhao H."/>
            <person name="Xu D."/>
            <person name="Zhang Y."/>
        </authorList>
    </citation>
    <scope>NUCLEOTIDE SEQUENCE [LARGE SCALE GENOMIC DNA]</scope>
    <source>
        <strain evidence="2">cv. Yunnan</strain>
    </source>
</reference>
<keyword evidence="2" id="KW-1185">Reference proteome</keyword>
<sequence>MAQTHTPLTFTVRRHPPELIVPSKPTPRELKPLSDIDDQEGLRFHLPMIHFYQRNPKIGTKNPASVIREALAKVLVFYYPFAGQLREGPSRKLMVDCYGEGVLFTEAEADVTLKQFGV</sequence>
<dbReference type="Proteomes" id="UP001056120">
    <property type="component" value="Linkage Group LG29"/>
</dbReference>
<name>A0ACB8Y189_9ASTR</name>
<evidence type="ECO:0000313" key="1">
    <source>
        <dbReference type="EMBL" id="KAI3677121.1"/>
    </source>
</evidence>
<protein>
    <submittedName>
        <fullName evidence="1">Uncharacterized protein</fullName>
    </submittedName>
</protein>
<reference evidence="1 2" key="2">
    <citation type="journal article" date="2022" name="Mol. Ecol. Resour.">
        <title>The genomes of chicory, endive, great burdock and yacon provide insights into Asteraceae paleo-polyploidization history and plant inulin production.</title>
        <authorList>
            <person name="Fan W."/>
            <person name="Wang S."/>
            <person name="Wang H."/>
            <person name="Wang A."/>
            <person name="Jiang F."/>
            <person name="Liu H."/>
            <person name="Zhao H."/>
            <person name="Xu D."/>
            <person name="Zhang Y."/>
        </authorList>
    </citation>
    <scope>NUCLEOTIDE SEQUENCE [LARGE SCALE GENOMIC DNA]</scope>
    <source>
        <strain evidence="2">cv. Yunnan</strain>
        <tissue evidence="1">Leaves</tissue>
    </source>
</reference>
<dbReference type="EMBL" id="CM042046">
    <property type="protein sequence ID" value="KAI3677121.1"/>
    <property type="molecule type" value="Genomic_DNA"/>
</dbReference>
<evidence type="ECO:0000313" key="2">
    <source>
        <dbReference type="Proteomes" id="UP001056120"/>
    </source>
</evidence>